<dbReference type="EMBL" id="BKAB01000001">
    <property type="protein sequence ID" value="GEP22498.1"/>
    <property type="molecule type" value="Genomic_DNA"/>
</dbReference>
<protein>
    <submittedName>
        <fullName evidence="1">Uncharacterized protein</fullName>
    </submittedName>
</protein>
<name>A0ABQ0X8V6_9LACO</name>
<keyword evidence="2" id="KW-1185">Reference proteome</keyword>
<reference evidence="1 2" key="1">
    <citation type="submission" date="2019-07" db="EMBL/GenBank/DDBJ databases">
        <title>Whole genome shotgun sequence of Lactobacillus diolivorans NBRC 107869.</title>
        <authorList>
            <person name="Hosoyama A."/>
            <person name="Uohara A."/>
            <person name="Ohji S."/>
            <person name="Ichikawa N."/>
        </authorList>
    </citation>
    <scope>NUCLEOTIDE SEQUENCE [LARGE SCALE GENOMIC DNA]</scope>
    <source>
        <strain evidence="1 2">NBRC 107869</strain>
    </source>
</reference>
<proteinExistence type="predicted"/>
<evidence type="ECO:0000313" key="2">
    <source>
        <dbReference type="Proteomes" id="UP000321409"/>
    </source>
</evidence>
<comment type="caution">
    <text evidence="1">The sequence shown here is derived from an EMBL/GenBank/DDBJ whole genome shotgun (WGS) entry which is preliminary data.</text>
</comment>
<evidence type="ECO:0000313" key="1">
    <source>
        <dbReference type="EMBL" id="GEP22498.1"/>
    </source>
</evidence>
<accession>A0ABQ0X8V6</accession>
<dbReference type="Proteomes" id="UP000321409">
    <property type="component" value="Unassembled WGS sequence"/>
</dbReference>
<sequence length="47" mass="5846">MHCEYKSKDYHVILSGDFLFYHHDCYFFLWKNADLNLFQLIIDRLCE</sequence>
<gene>
    <name evidence="1" type="ORF">LDI01_00910</name>
</gene>
<organism evidence="1 2">
    <name type="scientific">Lentilactobacillus diolivorans</name>
    <dbReference type="NCBI Taxonomy" id="179838"/>
    <lineage>
        <taxon>Bacteria</taxon>
        <taxon>Bacillati</taxon>
        <taxon>Bacillota</taxon>
        <taxon>Bacilli</taxon>
        <taxon>Lactobacillales</taxon>
        <taxon>Lactobacillaceae</taxon>
        <taxon>Lentilactobacillus</taxon>
    </lineage>
</organism>